<keyword evidence="2" id="KW-1185">Reference proteome</keyword>
<organism evidence="1 2">
    <name type="scientific">Nocardia acididurans</name>
    <dbReference type="NCBI Taxonomy" id="2802282"/>
    <lineage>
        <taxon>Bacteria</taxon>
        <taxon>Bacillati</taxon>
        <taxon>Actinomycetota</taxon>
        <taxon>Actinomycetes</taxon>
        <taxon>Mycobacteriales</taxon>
        <taxon>Nocardiaceae</taxon>
        <taxon>Nocardia</taxon>
    </lineage>
</organism>
<sequence>MVQSVELVLDEVSEAEVHRQWRVLADVGLHSPSPAHRPHITVGVAQEIWPRLDKVLGQQTFAPLDIRLGGLLVFGARSPILVRAVVPSTDLLSLQHRLFAVIADCPGIPANLHPDAWTPHVTLARRLRPGQLQAAVDAVGSDRDYRATVVGIRRWDGDRREEWSIT</sequence>
<dbReference type="Proteomes" id="UP000602198">
    <property type="component" value="Unassembled WGS sequence"/>
</dbReference>
<dbReference type="EMBL" id="JAERRJ010000010">
    <property type="protein sequence ID" value="MBL1077953.1"/>
    <property type="molecule type" value="Genomic_DNA"/>
</dbReference>
<dbReference type="InterPro" id="IPR009097">
    <property type="entry name" value="Cyclic_Pdiesterase"/>
</dbReference>
<dbReference type="Pfam" id="PF13563">
    <property type="entry name" value="2_5_RNA_ligase2"/>
    <property type="match status" value="1"/>
</dbReference>
<protein>
    <submittedName>
        <fullName evidence="1">2'-5' RNA ligase family protein</fullName>
    </submittedName>
</protein>
<evidence type="ECO:0000313" key="2">
    <source>
        <dbReference type="Proteomes" id="UP000602198"/>
    </source>
</evidence>
<dbReference type="Gene3D" id="3.90.1140.10">
    <property type="entry name" value="Cyclic phosphodiesterase"/>
    <property type="match status" value="1"/>
</dbReference>
<accession>A0ABS1MBC6</accession>
<reference evidence="1 2" key="1">
    <citation type="submission" date="2021-01" db="EMBL/GenBank/DDBJ databases">
        <title>WGS of actinomycetes isolated from Thailand.</title>
        <authorList>
            <person name="Thawai C."/>
        </authorList>
    </citation>
    <scope>NUCLEOTIDE SEQUENCE [LARGE SCALE GENOMIC DNA]</scope>
    <source>
        <strain evidence="1 2">LPG 2</strain>
    </source>
</reference>
<proteinExistence type="predicted"/>
<evidence type="ECO:0000313" key="1">
    <source>
        <dbReference type="EMBL" id="MBL1077953.1"/>
    </source>
</evidence>
<name>A0ABS1MBC6_9NOCA</name>
<keyword evidence="1" id="KW-0436">Ligase</keyword>
<dbReference type="SUPFAM" id="SSF55144">
    <property type="entry name" value="LigT-like"/>
    <property type="match status" value="1"/>
</dbReference>
<dbReference type="GO" id="GO:0016874">
    <property type="term" value="F:ligase activity"/>
    <property type="evidence" value="ECO:0007669"/>
    <property type="project" value="UniProtKB-KW"/>
</dbReference>
<gene>
    <name evidence="1" type="ORF">JK358_26470</name>
</gene>
<comment type="caution">
    <text evidence="1">The sequence shown here is derived from an EMBL/GenBank/DDBJ whole genome shotgun (WGS) entry which is preliminary data.</text>
</comment>